<evidence type="ECO:0000313" key="5">
    <source>
        <dbReference type="Proteomes" id="UP000593562"/>
    </source>
</evidence>
<comment type="caution">
    <text evidence="4">The sequence shown here is derived from an EMBL/GenBank/DDBJ whole genome shotgun (WGS) entry which is preliminary data.</text>
</comment>
<keyword evidence="2" id="KW-0732">Signal</keyword>
<proteinExistence type="inferred from homology"/>
<dbReference type="InterPro" id="IPR016140">
    <property type="entry name" value="Bifunc_inhib/LTP/seed_store"/>
</dbReference>
<accession>A0A7J7CKN2</accession>
<keyword evidence="5" id="KW-1185">Reference proteome</keyword>
<dbReference type="InterPro" id="IPR051636">
    <property type="entry name" value="Plant_LTP/defense-related"/>
</dbReference>
<feature type="domain" description="Bifunctional inhibitor/plant lipid transfer protein/seed storage helical" evidence="3">
    <location>
        <begin position="35"/>
        <end position="121"/>
    </location>
</feature>
<protein>
    <submittedName>
        <fullName evidence="4">14 kDa proline-rich protein DC2.15-like</fullName>
    </submittedName>
</protein>
<evidence type="ECO:0000256" key="1">
    <source>
        <dbReference type="ARBA" id="ARBA00008965"/>
    </source>
</evidence>
<dbReference type="PANTHER" id="PTHR31731">
    <property type="match status" value="1"/>
</dbReference>
<evidence type="ECO:0000313" key="4">
    <source>
        <dbReference type="EMBL" id="KAF5734623.1"/>
    </source>
</evidence>
<gene>
    <name evidence="4" type="ORF">HS088_TW15G00115</name>
</gene>
<feature type="signal peptide" evidence="2">
    <location>
        <begin position="1"/>
        <end position="26"/>
    </location>
</feature>
<dbReference type="InParanoid" id="A0A7J7CKN2"/>
<evidence type="ECO:0000259" key="3">
    <source>
        <dbReference type="SMART" id="SM00499"/>
    </source>
</evidence>
<dbReference type="InterPro" id="IPR036312">
    <property type="entry name" value="Bifun_inhib/LTP/seed_sf"/>
</dbReference>
<dbReference type="SMART" id="SM00499">
    <property type="entry name" value="AAI"/>
    <property type="match status" value="1"/>
</dbReference>
<name>A0A7J7CKN2_TRIWF</name>
<organism evidence="4 5">
    <name type="scientific">Tripterygium wilfordii</name>
    <name type="common">Thunder God vine</name>
    <dbReference type="NCBI Taxonomy" id="458696"/>
    <lineage>
        <taxon>Eukaryota</taxon>
        <taxon>Viridiplantae</taxon>
        <taxon>Streptophyta</taxon>
        <taxon>Embryophyta</taxon>
        <taxon>Tracheophyta</taxon>
        <taxon>Spermatophyta</taxon>
        <taxon>Magnoliopsida</taxon>
        <taxon>eudicotyledons</taxon>
        <taxon>Gunneridae</taxon>
        <taxon>Pentapetalae</taxon>
        <taxon>rosids</taxon>
        <taxon>fabids</taxon>
        <taxon>Celastrales</taxon>
        <taxon>Celastraceae</taxon>
        <taxon>Tripterygium</taxon>
    </lineage>
</organism>
<reference evidence="4 5" key="1">
    <citation type="journal article" date="2020" name="Nat. Commun.">
        <title>Genome of Tripterygium wilfordii and identification of cytochrome P450 involved in triptolide biosynthesis.</title>
        <authorList>
            <person name="Tu L."/>
            <person name="Su P."/>
            <person name="Zhang Z."/>
            <person name="Gao L."/>
            <person name="Wang J."/>
            <person name="Hu T."/>
            <person name="Zhou J."/>
            <person name="Zhang Y."/>
            <person name="Zhao Y."/>
            <person name="Liu Y."/>
            <person name="Song Y."/>
            <person name="Tong Y."/>
            <person name="Lu Y."/>
            <person name="Yang J."/>
            <person name="Xu C."/>
            <person name="Jia M."/>
            <person name="Peters R.J."/>
            <person name="Huang L."/>
            <person name="Gao W."/>
        </authorList>
    </citation>
    <scope>NUCLEOTIDE SEQUENCE [LARGE SCALE GENOMIC DNA]</scope>
    <source>
        <strain evidence="5">cv. XIE 37</strain>
        <tissue evidence="4">Leaf</tissue>
    </source>
</reference>
<comment type="similarity">
    <text evidence="1">Belongs to the plant LTP family. PEARLI1 subfamily.</text>
</comment>
<sequence>MGSKGAATTTLLVLVLNLVLINCVSSSYVPSVGTCPNGLKLDLCANVLGGLLKIRLGSTDPRQCCPLIAGLADLDAAACLCLSLNDLNILGLPLLSLIPNVSLNLLLNQCGYGPAPSSFQCAYY</sequence>
<feature type="chain" id="PRO_5029788017" evidence="2">
    <location>
        <begin position="27"/>
        <end position="124"/>
    </location>
</feature>
<dbReference type="Gene3D" id="1.10.110.10">
    <property type="entry name" value="Plant lipid-transfer and hydrophobic proteins"/>
    <property type="match status" value="1"/>
</dbReference>
<evidence type="ECO:0000256" key="2">
    <source>
        <dbReference type="SAM" id="SignalP"/>
    </source>
</evidence>
<dbReference type="Proteomes" id="UP000593562">
    <property type="component" value="Unassembled WGS sequence"/>
</dbReference>
<dbReference type="AlphaFoldDB" id="A0A7J7CKN2"/>
<dbReference type="InterPro" id="IPR027923">
    <property type="entry name" value="Hydrophob_seed_dom"/>
</dbReference>
<dbReference type="SUPFAM" id="SSF47699">
    <property type="entry name" value="Bifunctional inhibitor/lipid-transfer protein/seed storage 2S albumin"/>
    <property type="match status" value="1"/>
</dbReference>
<dbReference type="EMBL" id="JAAARO010000015">
    <property type="protein sequence ID" value="KAF5734623.1"/>
    <property type="molecule type" value="Genomic_DNA"/>
</dbReference>
<dbReference type="Pfam" id="PF14547">
    <property type="entry name" value="Hydrophob_seed"/>
    <property type="match status" value="1"/>
</dbReference>